<reference evidence="3 4" key="1">
    <citation type="journal article" date="2003" name="PLoS Biol.">
        <title>The genome sequence of Caenorhabditis briggsae: a platform for comparative genomics.</title>
        <authorList>
            <person name="Stein L.D."/>
            <person name="Bao Z."/>
            <person name="Blasiar D."/>
            <person name="Blumenthal T."/>
            <person name="Brent M.R."/>
            <person name="Chen N."/>
            <person name="Chinwalla A."/>
            <person name="Clarke L."/>
            <person name="Clee C."/>
            <person name="Coghlan A."/>
            <person name="Coulson A."/>
            <person name="D'Eustachio P."/>
            <person name="Fitch D.H."/>
            <person name="Fulton L.A."/>
            <person name="Fulton R.E."/>
            <person name="Griffiths-Jones S."/>
            <person name="Harris T.W."/>
            <person name="Hillier L.W."/>
            <person name="Kamath R."/>
            <person name="Kuwabara P.E."/>
            <person name="Mardis E.R."/>
            <person name="Marra M.A."/>
            <person name="Miner T.L."/>
            <person name="Minx P."/>
            <person name="Mullikin J.C."/>
            <person name="Plumb R.W."/>
            <person name="Rogers J."/>
            <person name="Schein J.E."/>
            <person name="Sohrmann M."/>
            <person name="Spieth J."/>
            <person name="Stajich J.E."/>
            <person name="Wei C."/>
            <person name="Willey D."/>
            <person name="Wilson R.K."/>
            <person name="Durbin R."/>
            <person name="Waterston R.H."/>
        </authorList>
    </citation>
    <scope>NUCLEOTIDE SEQUENCE [LARGE SCALE GENOMIC DNA]</scope>
    <source>
        <strain evidence="3 4">AF16</strain>
    </source>
</reference>
<dbReference type="RefSeq" id="XP_045099026.1">
    <property type="nucleotide sequence ID" value="XM_045240691.1"/>
</dbReference>
<organism evidence="3 4">
    <name type="scientific">Caenorhabditis briggsae</name>
    <dbReference type="NCBI Taxonomy" id="6238"/>
    <lineage>
        <taxon>Eukaryota</taxon>
        <taxon>Metazoa</taxon>
        <taxon>Ecdysozoa</taxon>
        <taxon>Nematoda</taxon>
        <taxon>Chromadorea</taxon>
        <taxon>Rhabditida</taxon>
        <taxon>Rhabditina</taxon>
        <taxon>Rhabditomorpha</taxon>
        <taxon>Rhabditoidea</taxon>
        <taxon>Rhabditidae</taxon>
        <taxon>Peloderinae</taxon>
        <taxon>Caenorhabditis</taxon>
    </lineage>
</organism>
<dbReference type="eggNOG" id="KOG3598">
    <property type="taxonomic scope" value="Eukaryota"/>
</dbReference>
<evidence type="ECO:0000256" key="1">
    <source>
        <dbReference type="SAM" id="MobiDB-lite"/>
    </source>
</evidence>
<dbReference type="KEGG" id="cbr:CBG_25762"/>
<gene>
    <name evidence="3" type="ORF">CBG25762</name>
    <name evidence="3" type="ORF">CBG_25762</name>
</gene>
<evidence type="ECO:0000313" key="4">
    <source>
        <dbReference type="Proteomes" id="UP000008549"/>
    </source>
</evidence>
<dbReference type="CTD" id="68917244"/>
<keyword evidence="2" id="KW-0812">Transmembrane</keyword>
<reference evidence="3 4" key="2">
    <citation type="journal article" date="2011" name="PLoS Genet.">
        <title>Caenorhabditis briggsae recombinant inbred line genotypes reveal inter-strain incompatibility and the evolution of recombination.</title>
        <authorList>
            <person name="Ross J.A."/>
            <person name="Koboldt D.C."/>
            <person name="Staisch J.E."/>
            <person name="Chamberlin H.M."/>
            <person name="Gupta B.P."/>
            <person name="Miller R.D."/>
            <person name="Baird S.E."/>
            <person name="Haag E.S."/>
        </authorList>
    </citation>
    <scope>NUCLEOTIDE SEQUENCE [LARGE SCALE GENOMIC DNA]</scope>
    <source>
        <strain evidence="3 4">AF16</strain>
    </source>
</reference>
<dbReference type="HOGENOM" id="CLU_1403602_0_0_1"/>
<dbReference type="AlphaFoldDB" id="B6IHT3"/>
<proteinExistence type="predicted"/>
<keyword evidence="4" id="KW-1185">Reference proteome</keyword>
<dbReference type="EMBL" id="HE600905">
    <property type="protein sequence ID" value="CAR99463.1"/>
    <property type="molecule type" value="Genomic_DNA"/>
</dbReference>
<dbReference type="GeneID" id="68917244"/>
<keyword evidence="2" id="KW-0472">Membrane</keyword>
<accession>B6IHT3</accession>
<keyword evidence="2" id="KW-1133">Transmembrane helix</keyword>
<evidence type="ECO:0000256" key="2">
    <source>
        <dbReference type="SAM" id="Phobius"/>
    </source>
</evidence>
<sequence length="194" mass="21908">MNPTMQAPPSYSTSSMNHFSNQPQFAAPNTKPITTMTHRSTASVTPGKHALAQKQKTINHQNRQRQVSECSSHYLLSTFIMCLAGKAAIYIPRPHHKLIWTVFPLMLRCDGRLTFQKAKNGKRKSINRTIETRTLSGAGSIACLFLLVIAGFYNENNHISTMSMKRSQRVPCSISRIHFVHCFSLEPMLHKLLL</sequence>
<dbReference type="Proteomes" id="UP000008549">
    <property type="component" value="Unassembled WGS sequence"/>
</dbReference>
<protein>
    <submittedName>
        <fullName evidence="3">Protein CBG25762</fullName>
    </submittedName>
</protein>
<dbReference type="InParanoid" id="B6IHT3"/>
<evidence type="ECO:0000313" key="3">
    <source>
        <dbReference type="EMBL" id="CAR99463.1"/>
    </source>
</evidence>
<dbReference type="STRING" id="6238.B6IHT3"/>
<feature type="transmembrane region" description="Helical" evidence="2">
    <location>
        <begin position="135"/>
        <end position="153"/>
    </location>
</feature>
<feature type="region of interest" description="Disordered" evidence="1">
    <location>
        <begin position="1"/>
        <end position="20"/>
    </location>
</feature>
<name>B6IHT3_CAEBR</name>